<keyword evidence="3" id="KW-0547">Nucleotide-binding</keyword>
<dbReference type="AlphaFoldDB" id="A0A1G5PTT0"/>
<feature type="domain" description="Toprim" evidence="2">
    <location>
        <begin position="190"/>
        <end position="285"/>
    </location>
</feature>
<gene>
    <name evidence="3" type="ORF">SAMN03097708_00834</name>
</gene>
<dbReference type="GO" id="GO:0004386">
    <property type="term" value="F:helicase activity"/>
    <property type="evidence" value="ECO:0007669"/>
    <property type="project" value="UniProtKB-KW"/>
</dbReference>
<evidence type="ECO:0000256" key="1">
    <source>
        <dbReference type="SAM" id="Coils"/>
    </source>
</evidence>
<dbReference type="InterPro" id="IPR034154">
    <property type="entry name" value="TOPRIM_DnaG/twinkle"/>
</dbReference>
<dbReference type="Pfam" id="PF13362">
    <property type="entry name" value="Toprim_3"/>
    <property type="match status" value="1"/>
</dbReference>
<dbReference type="InterPro" id="IPR006171">
    <property type="entry name" value="TOPRIM_dom"/>
</dbReference>
<feature type="coiled-coil region" evidence="1">
    <location>
        <begin position="80"/>
        <end position="107"/>
    </location>
</feature>
<keyword evidence="3" id="KW-0347">Helicase</keyword>
<keyword evidence="1" id="KW-0175">Coiled coil</keyword>
<evidence type="ECO:0000313" key="4">
    <source>
        <dbReference type="Proteomes" id="UP000199648"/>
    </source>
</evidence>
<organism evidence="3 4">
    <name type="scientific">Thiohalomonas denitrificans</name>
    <dbReference type="NCBI Taxonomy" id="415747"/>
    <lineage>
        <taxon>Bacteria</taxon>
        <taxon>Pseudomonadati</taxon>
        <taxon>Pseudomonadota</taxon>
        <taxon>Gammaproteobacteria</taxon>
        <taxon>Thiohalomonadales</taxon>
        <taxon>Thiohalomonadaceae</taxon>
        <taxon>Thiohalomonas</taxon>
    </lineage>
</organism>
<dbReference type="CDD" id="cd01029">
    <property type="entry name" value="TOPRIM_primases"/>
    <property type="match status" value="1"/>
</dbReference>
<dbReference type="OrthoDB" id="9763644at2"/>
<keyword evidence="3" id="KW-0067">ATP-binding</keyword>
<dbReference type="EMBL" id="FMWD01000002">
    <property type="protein sequence ID" value="SCZ52933.1"/>
    <property type="molecule type" value="Genomic_DNA"/>
</dbReference>
<protein>
    <submittedName>
        <fullName evidence="3">Putative DNA primase/helicase</fullName>
    </submittedName>
</protein>
<evidence type="ECO:0000259" key="2">
    <source>
        <dbReference type="Pfam" id="PF13362"/>
    </source>
</evidence>
<dbReference type="Proteomes" id="UP000199648">
    <property type="component" value="Unassembled WGS sequence"/>
</dbReference>
<name>A0A1G5PTT0_9GAMM</name>
<dbReference type="STRING" id="415747.SAMN03097708_00834"/>
<keyword evidence="4" id="KW-1185">Reference proteome</keyword>
<sequence length="297" mass="32368">MSDLMLEFLDAIRDAGLEPPATVEPGKIHRFPGEGKSRKNQAGWCVLFQDGLGGCFGDFSTGLYKLWHPKAQGRLSRTDRLALRRQAAHTKERLEKERREKQAQAARRAVALWNDSLPATNLHPYLMRKGITAGIARIYKSALVLPVTDTRKRIISLQFIREDGSKRLLPGGRKKGGFIPVAGDLSMGQVIICEGWATGRTLAGDNPDALVLAAIDAGNLKRVALAICSCSPQAEIIIAGDDDRQTRGNPGVQKAMEAAHAIGGKAIFPSWPPNAPDDLTDFNDLAALWYEAEVAHD</sequence>
<keyword evidence="3" id="KW-0378">Hydrolase</keyword>
<accession>A0A1G5PTT0</accession>
<evidence type="ECO:0000313" key="3">
    <source>
        <dbReference type="EMBL" id="SCZ52933.1"/>
    </source>
</evidence>
<proteinExistence type="predicted"/>
<reference evidence="3 4" key="1">
    <citation type="submission" date="2016-10" db="EMBL/GenBank/DDBJ databases">
        <authorList>
            <person name="de Groot N.N."/>
        </authorList>
    </citation>
    <scope>NUCLEOTIDE SEQUENCE [LARGE SCALE GENOMIC DNA]</scope>
    <source>
        <strain evidence="3 4">HLD2</strain>
    </source>
</reference>